<gene>
    <name evidence="2" type="ORF">QA636_29575</name>
</gene>
<feature type="transmembrane region" description="Helical" evidence="1">
    <location>
        <begin position="105"/>
        <end position="125"/>
    </location>
</feature>
<keyword evidence="3" id="KW-1185">Reference proteome</keyword>
<dbReference type="RefSeq" id="WP_310884987.1">
    <property type="nucleotide sequence ID" value="NZ_CP121646.1"/>
</dbReference>
<name>A0ABY8J7U9_9BRAD</name>
<feature type="transmembrane region" description="Helical" evidence="1">
    <location>
        <begin position="132"/>
        <end position="151"/>
    </location>
</feature>
<keyword evidence="1" id="KW-0472">Membrane</keyword>
<evidence type="ECO:0000313" key="2">
    <source>
        <dbReference type="EMBL" id="WFU61625.1"/>
    </source>
</evidence>
<keyword evidence="1" id="KW-0812">Transmembrane</keyword>
<reference evidence="2 3" key="1">
    <citation type="submission" date="2023-04" db="EMBL/GenBank/DDBJ databases">
        <title>Australian commercial rhizobial inoculants.</title>
        <authorList>
            <person name="Kohlmeier M.G."/>
            <person name="O'Hara G.W."/>
            <person name="Colombi E."/>
            <person name="Ramsay J.P."/>
            <person name="Terpolilli J."/>
        </authorList>
    </citation>
    <scope>NUCLEOTIDE SEQUENCE [LARGE SCALE GENOMIC DNA]</scope>
    <source>
        <strain evidence="2 3">CB627</strain>
    </source>
</reference>
<evidence type="ECO:0000313" key="3">
    <source>
        <dbReference type="Proteomes" id="UP001221546"/>
    </source>
</evidence>
<sequence length="199" mass="21981">MGFSLRYLTTINLKAIVAGNLPADRRADNMSGHLQSIGKLTFDDHFHVADTGDALIQRRCAQRIWTGKNALLVSKIRRFGVIAGWLALAFIAFVTLSPIQDRPSLFHPQIEHFAAFAVMALAFVLGYPRRTALIVLLVIFSAFTLEAMQFLTPDRHGRLIDAIVKVAGGLVGIGVGRFMLLVLRNQLGRLRSDLEQSAN</sequence>
<evidence type="ECO:0008006" key="4">
    <source>
        <dbReference type="Google" id="ProtNLM"/>
    </source>
</evidence>
<organism evidence="2 3">
    <name type="scientific">Bradyrhizobium brasilense</name>
    <dbReference type="NCBI Taxonomy" id="1419277"/>
    <lineage>
        <taxon>Bacteria</taxon>
        <taxon>Pseudomonadati</taxon>
        <taxon>Pseudomonadota</taxon>
        <taxon>Alphaproteobacteria</taxon>
        <taxon>Hyphomicrobiales</taxon>
        <taxon>Nitrobacteraceae</taxon>
        <taxon>Bradyrhizobium</taxon>
    </lineage>
</organism>
<dbReference type="EMBL" id="CP121646">
    <property type="protein sequence ID" value="WFU61625.1"/>
    <property type="molecule type" value="Genomic_DNA"/>
</dbReference>
<feature type="transmembrane region" description="Helical" evidence="1">
    <location>
        <begin position="163"/>
        <end position="183"/>
    </location>
</feature>
<feature type="transmembrane region" description="Helical" evidence="1">
    <location>
        <begin position="79"/>
        <end position="99"/>
    </location>
</feature>
<dbReference type="Proteomes" id="UP001221546">
    <property type="component" value="Chromosome"/>
</dbReference>
<keyword evidence="1" id="KW-1133">Transmembrane helix</keyword>
<proteinExistence type="predicted"/>
<evidence type="ECO:0000256" key="1">
    <source>
        <dbReference type="SAM" id="Phobius"/>
    </source>
</evidence>
<protein>
    <recommendedName>
        <fullName evidence="4">VanZ-like domain-containing protein</fullName>
    </recommendedName>
</protein>
<accession>A0ABY8J7U9</accession>